<proteinExistence type="predicted"/>
<dbReference type="EMBL" id="CM037151">
    <property type="protein sequence ID" value="KAH7844957.1"/>
    <property type="molecule type" value="Genomic_DNA"/>
</dbReference>
<evidence type="ECO:0000313" key="2">
    <source>
        <dbReference type="Proteomes" id="UP000828048"/>
    </source>
</evidence>
<comment type="caution">
    <text evidence="1">The sequence shown here is derived from an EMBL/GenBank/DDBJ whole genome shotgun (WGS) entry which is preliminary data.</text>
</comment>
<organism evidence="1 2">
    <name type="scientific">Vaccinium darrowii</name>
    <dbReference type="NCBI Taxonomy" id="229202"/>
    <lineage>
        <taxon>Eukaryota</taxon>
        <taxon>Viridiplantae</taxon>
        <taxon>Streptophyta</taxon>
        <taxon>Embryophyta</taxon>
        <taxon>Tracheophyta</taxon>
        <taxon>Spermatophyta</taxon>
        <taxon>Magnoliopsida</taxon>
        <taxon>eudicotyledons</taxon>
        <taxon>Gunneridae</taxon>
        <taxon>Pentapetalae</taxon>
        <taxon>asterids</taxon>
        <taxon>Ericales</taxon>
        <taxon>Ericaceae</taxon>
        <taxon>Vaccinioideae</taxon>
        <taxon>Vaccinieae</taxon>
        <taxon>Vaccinium</taxon>
    </lineage>
</organism>
<sequence length="726" mass="81052">MNEAICVKQHVFQTERGGLSLSLSLVLKIGIREYFLITGEVQEELELKESKEMVAVKGKSSTFLSRVENHGLNKSVGTKSFKIYTENNGVKAHQCDSINAQRNGTSSESLMAPGRKSCSSIKGIAQTNASDSTGGPKILEKSQVKRDIYHRGNVGRKVLADVSNLRSNFPTTEVPNGPKLMVSTDLGASNPSASSNRHIMGKARENQRQAVVGYPTVKRGTKDVKVSSSKGQVLGSINTDNRKTGRVPLPPTRKSLPASKWVKQADKSDGKKETDEKMGKGGGIYGFSVKPKVGRKVTPQFSNARSNLWRNRVSDGFVLMDSKSQAKVDTHVFSRKSVKPNLITTLTVPSTKLTKQSNCTSGRKKTNSLAAISYRRKDEVVTSVSKNSVLIVPRGQPAQRDVSSDSSSNIVTDVSDSNGGRKSNRRKSFTSLLMARSQLLEEHVGFMKQESLPSIYDDGNHLEVAEYVDEIYQYYWILEAQNPSLGNYMAMQTEVTPHMRGILINWLIEVHLKYDLMQETLYLTITLLDQYLSLVTIKKNEMQLVGLTALLLASKYEDFWHPRVLDLISISAESYTRNQMLGMEKDILKKLKFRLNAPTLYVFMLKFLRAAQSDPKLEHLAFYLIELCLVEYEALKFKPSLLCASAIYVAQCTLQNTPAWTPLLSKHAHYEESQIRDCAEMVLEFHKAAKTAMLKVTFEKYTRLDYGGVANIKPLSRLPPLSTIRL</sequence>
<evidence type="ECO:0000313" key="1">
    <source>
        <dbReference type="EMBL" id="KAH7844957.1"/>
    </source>
</evidence>
<name>A0ACB7XW14_9ERIC</name>
<dbReference type="Proteomes" id="UP000828048">
    <property type="component" value="Chromosome 1"/>
</dbReference>
<accession>A0ACB7XW14</accession>
<gene>
    <name evidence="1" type="ORF">Vadar_033692</name>
</gene>
<reference evidence="1 2" key="1">
    <citation type="journal article" date="2021" name="Hortic Res">
        <title>High-quality reference genome and annotation aids understanding of berry development for evergreen blueberry (Vaccinium darrowii).</title>
        <authorList>
            <person name="Yu J."/>
            <person name="Hulse-Kemp A.M."/>
            <person name="Babiker E."/>
            <person name="Staton M."/>
        </authorList>
    </citation>
    <scope>NUCLEOTIDE SEQUENCE [LARGE SCALE GENOMIC DNA]</scope>
    <source>
        <strain evidence="2">cv. NJ 8807/NJ 8810</strain>
        <tissue evidence="1">Young leaf</tissue>
    </source>
</reference>
<keyword evidence="2" id="KW-1185">Reference proteome</keyword>
<protein>
    <submittedName>
        <fullName evidence="1">Uncharacterized protein</fullName>
    </submittedName>
</protein>